<evidence type="ECO:0000313" key="1">
    <source>
        <dbReference type="EMBL" id="CAF1499140.1"/>
    </source>
</evidence>
<dbReference type="EMBL" id="CAJNOG010002303">
    <property type="protein sequence ID" value="CAF1499140.1"/>
    <property type="molecule type" value="Genomic_DNA"/>
</dbReference>
<comment type="caution">
    <text evidence="1">The sequence shown here is derived from an EMBL/GenBank/DDBJ whole genome shotgun (WGS) entry which is preliminary data.</text>
</comment>
<name>A0A815T5D1_9BILA</name>
<organism evidence="1 2">
    <name type="scientific">Adineta steineri</name>
    <dbReference type="NCBI Taxonomy" id="433720"/>
    <lineage>
        <taxon>Eukaryota</taxon>
        <taxon>Metazoa</taxon>
        <taxon>Spiralia</taxon>
        <taxon>Gnathifera</taxon>
        <taxon>Rotifera</taxon>
        <taxon>Eurotatoria</taxon>
        <taxon>Bdelloidea</taxon>
        <taxon>Adinetida</taxon>
        <taxon>Adinetidae</taxon>
        <taxon>Adineta</taxon>
    </lineage>
</organism>
<protein>
    <submittedName>
        <fullName evidence="1">Uncharacterized protein</fullName>
    </submittedName>
</protein>
<reference evidence="1" key="1">
    <citation type="submission" date="2021-02" db="EMBL/GenBank/DDBJ databases">
        <authorList>
            <person name="Nowell W R."/>
        </authorList>
    </citation>
    <scope>NUCLEOTIDE SEQUENCE</scope>
</reference>
<accession>A0A815T5D1</accession>
<proteinExistence type="predicted"/>
<dbReference type="AlphaFoldDB" id="A0A815T5D1"/>
<gene>
    <name evidence="1" type="ORF">JYZ213_LOCUS43376</name>
</gene>
<sequence length="667" mass="77257">MTNIFTSDEEYLTPLTAAHSLGYSQHEYRPRTLNRSVDKARQAILPVFPPRATLSSAVETLATAATTTISSSIHINEDQVDFLLCNVPKQLLTREQYERRQMDAYVSTFKLQTWEGIKPHKNYPSYMLTMYKNLYVELSKKWSIDKTILDCNLDRLQKCAMMKHFYFSYPDLPFVLEFFLQMDVDVFHLKTCTFRQGLPRVIIDTHGQQSYEGIFTIDEQSIEGRYGLRPCHQNNCLCCQNELGTIEFNPKQIHTFLNRYQAILNCPVVCSTSNIIYALTCVCGEKDYVAHTNLSFVDCLAYHRREIIRTICEFLFGEINVELLDRIPKSEETKTNDENWLYRHSARFDMFFLKTCSFNGVQPRQFNSRFREGLFCINPPEARYTITPCNKRYCICCRYSTDPEKTSVIPFGIPHIHHFVNEYEAILNCPATCETKNCIYVLTCTCGKFDYVGQSKLPFATTLATHQEEGNRIIREFLIGETNCEYITHGFKSDEKKANDKLWLYQHSPRCSIALQRFLDTNPDYWCFVPMKLDEINLISTKVPYPSDSTTSCTRTIQAVSFLVKNVPKPPLGYGFSINQRRQQAYFFASATDCIVPLDKVDLYNANIVAVLPDHCSKLFRLFIQSLFITHAECKLNQVGHLVYEYSDPNYILSDSWYINLARPPLS</sequence>
<evidence type="ECO:0000313" key="2">
    <source>
        <dbReference type="Proteomes" id="UP000663845"/>
    </source>
</evidence>
<dbReference type="Proteomes" id="UP000663845">
    <property type="component" value="Unassembled WGS sequence"/>
</dbReference>